<comment type="subcellular location">
    <subcellularLocation>
        <location evidence="15">Cell inner membrane</location>
        <topology evidence="15">Multi-pass membrane protein</topology>
    </subcellularLocation>
    <subcellularLocation>
        <location evidence="2">Cell membrane</location>
        <topology evidence="2">Multi-pass membrane protein</topology>
    </subcellularLocation>
</comment>
<feature type="transmembrane region" description="Helical" evidence="15">
    <location>
        <begin position="699"/>
        <end position="719"/>
    </location>
</feature>
<proteinExistence type="inferred from homology"/>
<feature type="transmembrane region" description="Helical" evidence="15">
    <location>
        <begin position="674"/>
        <end position="692"/>
    </location>
</feature>
<dbReference type="InterPro" id="IPR011640">
    <property type="entry name" value="Fe2_transport_prot_B_C"/>
</dbReference>
<evidence type="ECO:0000256" key="8">
    <source>
        <dbReference type="ARBA" id="ARBA00022989"/>
    </source>
</evidence>
<evidence type="ECO:0000256" key="3">
    <source>
        <dbReference type="ARBA" id="ARBA00022448"/>
    </source>
</evidence>
<dbReference type="EMBL" id="JASJEU010000020">
    <property type="protein sequence ID" value="MDJ1651208.1"/>
    <property type="molecule type" value="Genomic_DNA"/>
</dbReference>
<organism evidence="18 19">
    <name type="scientific">Gordonibacter faecis</name>
    <dbReference type="NCBI Taxonomy" id="3047475"/>
    <lineage>
        <taxon>Bacteria</taxon>
        <taxon>Bacillati</taxon>
        <taxon>Actinomycetota</taxon>
        <taxon>Coriobacteriia</taxon>
        <taxon>Eggerthellales</taxon>
        <taxon>Eggerthellaceae</taxon>
        <taxon>Gordonibacter</taxon>
    </lineage>
</organism>
<dbReference type="NCBIfam" id="TIGR00231">
    <property type="entry name" value="small_GTP"/>
    <property type="match status" value="1"/>
</dbReference>
<dbReference type="InterPro" id="IPR007167">
    <property type="entry name" value="Fe-transptr_FeoA-like"/>
</dbReference>
<evidence type="ECO:0000256" key="5">
    <source>
        <dbReference type="ARBA" id="ARBA00022496"/>
    </source>
</evidence>
<dbReference type="Pfam" id="PF07670">
    <property type="entry name" value="Gate"/>
    <property type="match status" value="2"/>
</dbReference>
<feature type="transmembrane region" description="Helical" evidence="15">
    <location>
        <begin position="725"/>
        <end position="751"/>
    </location>
</feature>
<evidence type="ECO:0000256" key="16">
    <source>
        <dbReference type="SAM" id="MobiDB-lite"/>
    </source>
</evidence>
<feature type="transmembrane region" description="Helical" evidence="15">
    <location>
        <begin position="551"/>
        <end position="576"/>
    </location>
</feature>
<dbReference type="PANTHER" id="PTHR43185:SF1">
    <property type="entry name" value="FE(2+) TRANSPORTER FEOB"/>
    <property type="match status" value="1"/>
</dbReference>
<dbReference type="SMART" id="SM00899">
    <property type="entry name" value="FeoA"/>
    <property type="match status" value="1"/>
</dbReference>
<keyword evidence="10" id="KW-0406">Ion transport</keyword>
<evidence type="ECO:0000256" key="2">
    <source>
        <dbReference type="ARBA" id="ARBA00004651"/>
    </source>
</evidence>
<feature type="transmembrane region" description="Helical" evidence="15">
    <location>
        <begin position="640"/>
        <end position="659"/>
    </location>
</feature>
<dbReference type="InterPro" id="IPR038157">
    <property type="entry name" value="FeoA_core_dom"/>
</dbReference>
<dbReference type="NCBIfam" id="TIGR00437">
    <property type="entry name" value="feoB"/>
    <property type="match status" value="1"/>
</dbReference>
<comment type="function">
    <text evidence="1 15">Probable transporter of a GTP-driven Fe(2+) uptake system.</text>
</comment>
<evidence type="ECO:0000256" key="9">
    <source>
        <dbReference type="ARBA" id="ARBA00023004"/>
    </source>
</evidence>
<evidence type="ECO:0000256" key="12">
    <source>
        <dbReference type="ARBA" id="ARBA00023136"/>
    </source>
</evidence>
<keyword evidence="6 15" id="KW-0812">Transmembrane</keyword>
<dbReference type="CDD" id="cd01879">
    <property type="entry name" value="FeoB"/>
    <property type="match status" value="1"/>
</dbReference>
<evidence type="ECO:0000256" key="4">
    <source>
        <dbReference type="ARBA" id="ARBA00022475"/>
    </source>
</evidence>
<sequence length="860" mass="91919">MGALNNLPIGSTATVVAVGGEGSLRQHFLDMGIIPQVDVTMVKHAPMGDPVEVSIHGYELTLRVDDARKIEVADERPADTSRTGAPRERRLFHEQKPLPHPGLGEGGKFHDKDDESPLPEGELITLALVGNQNCGKTTLFNQLTGASQHVGNFPGVTVDRKDGTIRGHAEAQVTDLPGIYSLSPYSNEEVVTRQFLLDEHPRGIINIVDATNVERNLYLTMQLLELGVPMVLALNMMDEVEGNGGTIRVNEMEKLLGIPVVPITASKNEGTAELVDHALHVARFQEPPIRQDFCAADAHGGAVHRCLHGIMALVSDHAERAGIPVRFAASKLAEGDPLVLEKLQLDDNERHMLEHIVRQMEVERGLDRAAAIADMRFAFIENVCDACVVKPRESREHARSIRVDKLLTGTFTAIPAFVAIMALVFWLTFNVVGAWLSELLDTGIGALTDVVSGALASAHVNEVLQSLIIDGIFNGVGSVIGFLPTIVTLFFFLSLLEDSGYMARVAFVMDKLLRKIGLSGRSIVPMLVGFGCTVPAVMASRTLPSERDRKMTILLTPFMSCSAKLPIYAFFTAAFFPAHGAAVMVGLYFGGMLVGVLVALLMRKGLFTGEAVPFVMELPNYRMPSPRNVGQLLWEKAKDFLERAFTIIFLATIVIWFLQTFDFGLNVVADSADSMLAVVAGWLAPVFAPLGFGDWRISTALVTGVMAKESVVSTLSVLFGSTEALTAALAPLAALGLLVFCLLYTPCIAAIASVKRELGGRWALGMAFGQLAVAWVAALAVRGAGLAVEAGGWTMAVAVVVVVAIALAVWRVHRRGGAVASCGGSCAGCASAGSSACAACPSAPAMQVSESPEPESSRLS</sequence>
<feature type="compositionally biased region" description="Basic and acidic residues" evidence="16">
    <location>
        <begin position="73"/>
        <end position="97"/>
    </location>
</feature>
<dbReference type="Gene3D" id="2.30.30.90">
    <property type="match status" value="1"/>
</dbReference>
<gene>
    <name evidence="18" type="primary">feoB</name>
    <name evidence="18" type="ORF">QNJ86_10385</name>
</gene>
<dbReference type="InterPro" id="IPR011642">
    <property type="entry name" value="Gate_dom"/>
</dbReference>
<evidence type="ECO:0000259" key="17">
    <source>
        <dbReference type="PROSITE" id="PS51711"/>
    </source>
</evidence>
<dbReference type="InterPro" id="IPR008988">
    <property type="entry name" value="Transcriptional_repressor_C"/>
</dbReference>
<feature type="region of interest" description="Disordered" evidence="16">
    <location>
        <begin position="73"/>
        <end position="117"/>
    </location>
</feature>
<protein>
    <recommendedName>
        <fullName evidence="13 14">Ferrous iron transport protein B</fullName>
    </recommendedName>
</protein>
<evidence type="ECO:0000256" key="7">
    <source>
        <dbReference type="ARBA" id="ARBA00022741"/>
    </source>
</evidence>
<dbReference type="Pfam" id="PF07664">
    <property type="entry name" value="FeoB_C"/>
    <property type="match status" value="1"/>
</dbReference>
<dbReference type="Pfam" id="PF04023">
    <property type="entry name" value="FeoA"/>
    <property type="match status" value="1"/>
</dbReference>
<accession>A0ABT7DNV7</accession>
<dbReference type="SUPFAM" id="SSF50037">
    <property type="entry name" value="C-terminal domain of transcriptional repressors"/>
    <property type="match status" value="1"/>
</dbReference>
<dbReference type="PANTHER" id="PTHR43185">
    <property type="entry name" value="FERROUS IRON TRANSPORT PROTEIN B"/>
    <property type="match status" value="1"/>
</dbReference>
<dbReference type="Pfam" id="PF02421">
    <property type="entry name" value="FeoB_N"/>
    <property type="match status" value="1"/>
</dbReference>
<feature type="domain" description="FeoB-type G" evidence="17">
    <location>
        <begin position="123"/>
        <end position="284"/>
    </location>
</feature>
<dbReference type="Proteomes" id="UP001232750">
    <property type="component" value="Unassembled WGS sequence"/>
</dbReference>
<keyword evidence="11 15" id="KW-0342">GTP-binding</keyword>
<dbReference type="RefSeq" id="WP_283832554.1">
    <property type="nucleotide sequence ID" value="NZ_JASJEU010000020.1"/>
</dbReference>
<name>A0ABT7DNV7_9ACTN</name>
<keyword evidence="12 15" id="KW-0472">Membrane</keyword>
<feature type="transmembrane region" description="Helical" evidence="15">
    <location>
        <begin position="516"/>
        <end position="539"/>
    </location>
</feature>
<dbReference type="InterPro" id="IPR005225">
    <property type="entry name" value="Small_GTP-bd"/>
</dbReference>
<feature type="transmembrane region" description="Helical" evidence="15">
    <location>
        <begin position="472"/>
        <end position="496"/>
    </location>
</feature>
<dbReference type="InterPro" id="IPR041069">
    <property type="entry name" value="FeoB_Cyto"/>
</dbReference>
<dbReference type="Pfam" id="PF17910">
    <property type="entry name" value="FeoB_Cyto"/>
    <property type="match status" value="1"/>
</dbReference>
<evidence type="ECO:0000256" key="13">
    <source>
        <dbReference type="ARBA" id="ARBA00031200"/>
    </source>
</evidence>
<evidence type="ECO:0000313" key="18">
    <source>
        <dbReference type="EMBL" id="MDJ1651208.1"/>
    </source>
</evidence>
<dbReference type="Gene3D" id="1.10.287.1770">
    <property type="match status" value="1"/>
</dbReference>
<feature type="transmembrane region" description="Helical" evidence="15">
    <location>
        <begin position="763"/>
        <end position="784"/>
    </location>
</feature>
<dbReference type="InterPro" id="IPR003373">
    <property type="entry name" value="Fe2_transport_prot-B"/>
</dbReference>
<keyword evidence="9 15" id="KW-0408">Iron</keyword>
<dbReference type="InterPro" id="IPR027417">
    <property type="entry name" value="P-loop_NTPase"/>
</dbReference>
<keyword evidence="3 15" id="KW-0813">Transport</keyword>
<feature type="transmembrane region" description="Helical" evidence="15">
    <location>
        <begin position="790"/>
        <end position="810"/>
    </location>
</feature>
<keyword evidence="8 15" id="KW-1133">Transmembrane helix</keyword>
<evidence type="ECO:0000313" key="19">
    <source>
        <dbReference type="Proteomes" id="UP001232750"/>
    </source>
</evidence>
<evidence type="ECO:0000256" key="14">
    <source>
        <dbReference type="NCBIfam" id="TIGR00437"/>
    </source>
</evidence>
<evidence type="ECO:0000256" key="15">
    <source>
        <dbReference type="RuleBase" id="RU362098"/>
    </source>
</evidence>
<feature type="transmembrane region" description="Helical" evidence="15">
    <location>
        <begin position="406"/>
        <end position="427"/>
    </location>
</feature>
<keyword evidence="4" id="KW-1003">Cell membrane</keyword>
<evidence type="ECO:0000256" key="6">
    <source>
        <dbReference type="ARBA" id="ARBA00022692"/>
    </source>
</evidence>
<evidence type="ECO:0000256" key="11">
    <source>
        <dbReference type="ARBA" id="ARBA00023134"/>
    </source>
</evidence>
<dbReference type="InterPro" id="IPR030389">
    <property type="entry name" value="G_FEOB_dom"/>
</dbReference>
<evidence type="ECO:0000256" key="1">
    <source>
        <dbReference type="ARBA" id="ARBA00003926"/>
    </source>
</evidence>
<evidence type="ECO:0000256" key="10">
    <source>
        <dbReference type="ARBA" id="ARBA00023065"/>
    </source>
</evidence>
<feature type="transmembrane region" description="Helical" evidence="15">
    <location>
        <begin position="582"/>
        <end position="602"/>
    </location>
</feature>
<dbReference type="Gene3D" id="3.40.50.300">
    <property type="entry name" value="P-loop containing nucleotide triphosphate hydrolases"/>
    <property type="match status" value="1"/>
</dbReference>
<reference evidence="18 19" key="1">
    <citation type="submission" date="2023-05" db="EMBL/GenBank/DDBJ databases">
        <title>Gordonibacter KGMB12511T sp. nov., isolated from faeces of healthy Korean.</title>
        <authorList>
            <person name="Kim H.S."/>
            <person name="Kim J.-S."/>
            <person name="Suh M.K."/>
            <person name="Eom M.K."/>
            <person name="Do H.E."/>
            <person name="Lee J.-S."/>
        </authorList>
    </citation>
    <scope>NUCLEOTIDE SEQUENCE [LARGE SCALE GENOMIC DNA]</scope>
    <source>
        <strain evidence="18 19">KGMB12511</strain>
    </source>
</reference>
<comment type="similarity">
    <text evidence="15">Belongs to the TRAFAC class TrmE-Era-EngA-EngB-Septin-like GTPase superfamily. FeoB GTPase (TC 9.A.8) family.</text>
</comment>
<keyword evidence="7" id="KW-0547">Nucleotide-binding</keyword>
<dbReference type="PROSITE" id="PS51711">
    <property type="entry name" value="G_FEOB"/>
    <property type="match status" value="1"/>
</dbReference>
<dbReference type="SUPFAM" id="SSF52540">
    <property type="entry name" value="P-loop containing nucleoside triphosphate hydrolases"/>
    <property type="match status" value="1"/>
</dbReference>
<keyword evidence="19" id="KW-1185">Reference proteome</keyword>
<comment type="caution">
    <text evidence="18">The sequence shown here is derived from an EMBL/GenBank/DDBJ whole genome shotgun (WGS) entry which is preliminary data.</text>
</comment>
<keyword evidence="5 15" id="KW-0410">Iron transport</keyword>
<dbReference type="InterPro" id="IPR050860">
    <property type="entry name" value="FeoB_GTPase"/>
</dbReference>